<evidence type="ECO:0000256" key="6">
    <source>
        <dbReference type="SAM" id="MobiDB-lite"/>
    </source>
</evidence>
<dbReference type="InterPro" id="IPR003751">
    <property type="entry name" value="CsrA"/>
</dbReference>
<sequence length="95" mass="10311">MLVLTRRSGESLMIGDDVVVTVLDVRGDVVRIGIRAPRSVPVHREEIFRELQAANREAASPSEDALMALRRMLRPGDGSDNQPSGSDTRPNGSDA</sequence>
<dbReference type="FunFam" id="2.60.40.4380:FF:000002">
    <property type="entry name" value="Translational regulator CsrA"/>
    <property type="match status" value="1"/>
</dbReference>
<keyword evidence="2 5" id="KW-0678">Repressor</keyword>
<dbReference type="GO" id="GO:0044781">
    <property type="term" value="P:bacterial-type flagellum organization"/>
    <property type="evidence" value="ECO:0007669"/>
    <property type="project" value="UniProtKB-KW"/>
</dbReference>
<dbReference type="GO" id="GO:0005829">
    <property type="term" value="C:cytosol"/>
    <property type="evidence" value="ECO:0007669"/>
    <property type="project" value="TreeGrafter"/>
</dbReference>
<comment type="subunit">
    <text evidence="5">Homodimer; the beta-strands of each monomer intercalate to form a hydrophobic core, while the alpha-helices form wings that extend away from the core.</text>
</comment>
<dbReference type="PANTHER" id="PTHR34984">
    <property type="entry name" value="CARBON STORAGE REGULATOR"/>
    <property type="match status" value="1"/>
</dbReference>
<dbReference type="RefSeq" id="WP_203895958.1">
    <property type="nucleotide sequence ID" value="NZ_BOOH01000084.1"/>
</dbReference>
<evidence type="ECO:0000256" key="1">
    <source>
        <dbReference type="ARBA" id="ARBA00022490"/>
    </source>
</evidence>
<keyword evidence="3 5" id="KW-0810">Translation regulation</keyword>
<name>A0A8J3RRF5_9ACTN</name>
<dbReference type="GO" id="GO:0045947">
    <property type="term" value="P:negative regulation of translational initiation"/>
    <property type="evidence" value="ECO:0007669"/>
    <property type="project" value="UniProtKB-UniRule"/>
</dbReference>
<keyword evidence="1 5" id="KW-0963">Cytoplasm</keyword>
<evidence type="ECO:0000313" key="8">
    <source>
        <dbReference type="Proteomes" id="UP000616724"/>
    </source>
</evidence>
<dbReference type="SUPFAM" id="SSF117130">
    <property type="entry name" value="CsrA-like"/>
    <property type="match status" value="1"/>
</dbReference>
<gene>
    <name evidence="5" type="primary">csrA</name>
    <name evidence="7" type="ORF">Plo01_79950</name>
</gene>
<feature type="compositionally biased region" description="Polar residues" evidence="6">
    <location>
        <begin position="79"/>
        <end position="95"/>
    </location>
</feature>
<keyword evidence="8" id="KW-1185">Reference proteome</keyword>
<evidence type="ECO:0000256" key="4">
    <source>
        <dbReference type="ARBA" id="ARBA00022884"/>
    </source>
</evidence>
<dbReference type="NCBIfam" id="TIGR00202">
    <property type="entry name" value="csrA"/>
    <property type="match status" value="1"/>
</dbReference>
<protein>
    <recommendedName>
        <fullName evidence="5">Translational regulator CsrA</fullName>
    </recommendedName>
</protein>
<dbReference type="HAMAP" id="MF_00167">
    <property type="entry name" value="CsrA"/>
    <property type="match status" value="1"/>
</dbReference>
<dbReference type="GO" id="GO:0006402">
    <property type="term" value="P:mRNA catabolic process"/>
    <property type="evidence" value="ECO:0007669"/>
    <property type="project" value="InterPro"/>
</dbReference>
<comment type="subcellular location">
    <subcellularLocation>
        <location evidence="5">Cytoplasm</location>
    </subcellularLocation>
</comment>
<evidence type="ECO:0000256" key="3">
    <source>
        <dbReference type="ARBA" id="ARBA00022845"/>
    </source>
</evidence>
<dbReference type="InterPro" id="IPR036107">
    <property type="entry name" value="CsrA_sf"/>
</dbReference>
<comment type="function">
    <text evidence="5">A translational regulator that binds mRNA to regulate translation initiation and/or mRNA stability. Usually binds in the 5'-UTR at or near the Shine-Dalgarno sequence preventing ribosome-binding, thus repressing translation. Its main target seems to be the major flagellin gene, while its function is anatagonized by FliW.</text>
</comment>
<evidence type="ECO:0000313" key="7">
    <source>
        <dbReference type="EMBL" id="GIH81566.1"/>
    </source>
</evidence>
<organism evidence="7 8">
    <name type="scientific">Planobispora longispora</name>
    <dbReference type="NCBI Taxonomy" id="28887"/>
    <lineage>
        <taxon>Bacteria</taxon>
        <taxon>Bacillati</taxon>
        <taxon>Actinomycetota</taxon>
        <taxon>Actinomycetes</taxon>
        <taxon>Streptosporangiales</taxon>
        <taxon>Streptosporangiaceae</taxon>
        <taxon>Planobispora</taxon>
    </lineage>
</organism>
<dbReference type="Gene3D" id="2.60.40.4380">
    <property type="entry name" value="Translational regulator CsrA"/>
    <property type="match status" value="1"/>
</dbReference>
<dbReference type="GO" id="GO:1902208">
    <property type="term" value="P:regulation of bacterial-type flagellum assembly"/>
    <property type="evidence" value="ECO:0007669"/>
    <property type="project" value="UniProtKB-UniRule"/>
</dbReference>
<proteinExistence type="inferred from homology"/>
<dbReference type="NCBIfam" id="NF002469">
    <property type="entry name" value="PRK01712.1"/>
    <property type="match status" value="1"/>
</dbReference>
<dbReference type="Pfam" id="PF02599">
    <property type="entry name" value="CsrA"/>
    <property type="match status" value="1"/>
</dbReference>
<feature type="region of interest" description="Disordered" evidence="6">
    <location>
        <begin position="71"/>
        <end position="95"/>
    </location>
</feature>
<dbReference type="PANTHER" id="PTHR34984:SF1">
    <property type="entry name" value="CARBON STORAGE REGULATOR"/>
    <property type="match status" value="1"/>
</dbReference>
<reference evidence="7 8" key="1">
    <citation type="submission" date="2021-01" db="EMBL/GenBank/DDBJ databases">
        <title>Whole genome shotgun sequence of Planobispora longispora NBRC 13918.</title>
        <authorList>
            <person name="Komaki H."/>
            <person name="Tamura T."/>
        </authorList>
    </citation>
    <scope>NUCLEOTIDE SEQUENCE [LARGE SCALE GENOMIC DNA]</scope>
    <source>
        <strain evidence="7 8">NBRC 13918</strain>
    </source>
</reference>
<evidence type="ECO:0000256" key="5">
    <source>
        <dbReference type="HAMAP-Rule" id="MF_00167"/>
    </source>
</evidence>
<comment type="similarity">
    <text evidence="5">Belongs to the CsrA/RsmA family.</text>
</comment>
<dbReference type="Proteomes" id="UP000616724">
    <property type="component" value="Unassembled WGS sequence"/>
</dbReference>
<dbReference type="GO" id="GO:0006109">
    <property type="term" value="P:regulation of carbohydrate metabolic process"/>
    <property type="evidence" value="ECO:0007669"/>
    <property type="project" value="InterPro"/>
</dbReference>
<evidence type="ECO:0000256" key="2">
    <source>
        <dbReference type="ARBA" id="ARBA00022491"/>
    </source>
</evidence>
<accession>A0A8J3RRF5</accession>
<dbReference type="AlphaFoldDB" id="A0A8J3RRF5"/>
<comment type="caution">
    <text evidence="7">The sequence shown here is derived from an EMBL/GenBank/DDBJ whole genome shotgun (WGS) entry which is preliminary data.</text>
</comment>
<dbReference type="GO" id="GO:0048027">
    <property type="term" value="F:mRNA 5'-UTR binding"/>
    <property type="evidence" value="ECO:0007669"/>
    <property type="project" value="UniProtKB-UniRule"/>
</dbReference>
<keyword evidence="5" id="KW-1005">Bacterial flagellum biogenesis</keyword>
<keyword evidence="4 5" id="KW-0694">RNA-binding</keyword>
<dbReference type="EMBL" id="BOOH01000084">
    <property type="protein sequence ID" value="GIH81566.1"/>
    <property type="molecule type" value="Genomic_DNA"/>
</dbReference>